<comment type="caution">
    <text evidence="1">The sequence shown here is derived from an EMBL/GenBank/DDBJ whole genome shotgun (WGS) entry which is preliminary data.</text>
</comment>
<organism evidence="1 2">
    <name type="scientific">Artomyces pyxidatus</name>
    <dbReference type="NCBI Taxonomy" id="48021"/>
    <lineage>
        <taxon>Eukaryota</taxon>
        <taxon>Fungi</taxon>
        <taxon>Dikarya</taxon>
        <taxon>Basidiomycota</taxon>
        <taxon>Agaricomycotina</taxon>
        <taxon>Agaricomycetes</taxon>
        <taxon>Russulales</taxon>
        <taxon>Auriscalpiaceae</taxon>
        <taxon>Artomyces</taxon>
    </lineage>
</organism>
<dbReference type="Proteomes" id="UP000814140">
    <property type="component" value="Unassembled WGS sequence"/>
</dbReference>
<sequence>MPLNLPHKPPMLALEGDRSQSPPLHSGDSLVNEDNIASAVSSARTPDDMDKDIEQLENVLRALKKHRNTLSPISRLPPEILSRIFSHLAAPSLNTPWMWQTVSHVCRRWREVAVFSPLLWTSIDFRSAAWTMEFLQRSQYAPLAVHTGDLLHRDINSVQWALHEMPRIRELSLSGNTDTLERLEDHLLEESPLLETLSLSATSHGRGFDDCYIVPDGLLAGYAPRLRKLSLSMCRVSPTLPILAGLTHFHASVPDPRGCFPVSDLLALLSMMPLLETLILEHAVPALETTGCTGSEEPVVTLNRLASLQLNDTMASCAYLLSHLRVPASAALRVICGIERPYEDDEIELLPRLLVSPRIERATPFAALHFRNLSTADGSLRVAGWYTDDINGDNDESKADAVITLMWGDGSTGMDTRIIRDTCASLDLSKLQTLYVSTQESMSKDSWISSFQTSTQLKRACIRGRSVYGFVDAFDASLKTRGSSFLPRLRILSLEKAQFARASHAGTLFQRLWRGVNTRAEIRAGLRWLNLWDCDITGQEVQLLHGVVSKVWWDSRPRGCTMSADEGSSFDLSHPVLDSHRWSQSTRHLFSHEQALADFMQSILAD</sequence>
<evidence type="ECO:0000313" key="1">
    <source>
        <dbReference type="EMBL" id="KAI0059580.1"/>
    </source>
</evidence>
<evidence type="ECO:0000313" key="2">
    <source>
        <dbReference type="Proteomes" id="UP000814140"/>
    </source>
</evidence>
<gene>
    <name evidence="1" type="ORF">BV25DRAFT_1054039</name>
</gene>
<proteinExistence type="predicted"/>
<accession>A0ACB8SUG6</accession>
<dbReference type="EMBL" id="MU277225">
    <property type="protein sequence ID" value="KAI0059580.1"/>
    <property type="molecule type" value="Genomic_DNA"/>
</dbReference>
<reference evidence="1" key="1">
    <citation type="submission" date="2021-03" db="EMBL/GenBank/DDBJ databases">
        <authorList>
            <consortium name="DOE Joint Genome Institute"/>
            <person name="Ahrendt S."/>
            <person name="Looney B.P."/>
            <person name="Miyauchi S."/>
            <person name="Morin E."/>
            <person name="Drula E."/>
            <person name="Courty P.E."/>
            <person name="Chicoki N."/>
            <person name="Fauchery L."/>
            <person name="Kohler A."/>
            <person name="Kuo A."/>
            <person name="Labutti K."/>
            <person name="Pangilinan J."/>
            <person name="Lipzen A."/>
            <person name="Riley R."/>
            <person name="Andreopoulos W."/>
            <person name="He G."/>
            <person name="Johnson J."/>
            <person name="Barry K.W."/>
            <person name="Grigoriev I.V."/>
            <person name="Nagy L."/>
            <person name="Hibbett D."/>
            <person name="Henrissat B."/>
            <person name="Matheny P.B."/>
            <person name="Labbe J."/>
            <person name="Martin F."/>
        </authorList>
    </citation>
    <scope>NUCLEOTIDE SEQUENCE</scope>
    <source>
        <strain evidence="1">HHB10654</strain>
    </source>
</reference>
<protein>
    <submittedName>
        <fullName evidence="1">Uncharacterized protein</fullName>
    </submittedName>
</protein>
<keyword evidence="2" id="KW-1185">Reference proteome</keyword>
<name>A0ACB8SUG6_9AGAM</name>
<reference evidence="1" key="2">
    <citation type="journal article" date="2022" name="New Phytol.">
        <title>Evolutionary transition to the ectomycorrhizal habit in the genomes of a hyperdiverse lineage of mushroom-forming fungi.</title>
        <authorList>
            <person name="Looney B."/>
            <person name="Miyauchi S."/>
            <person name="Morin E."/>
            <person name="Drula E."/>
            <person name="Courty P.E."/>
            <person name="Kohler A."/>
            <person name="Kuo A."/>
            <person name="LaButti K."/>
            <person name="Pangilinan J."/>
            <person name="Lipzen A."/>
            <person name="Riley R."/>
            <person name="Andreopoulos W."/>
            <person name="He G."/>
            <person name="Johnson J."/>
            <person name="Nolan M."/>
            <person name="Tritt A."/>
            <person name="Barry K.W."/>
            <person name="Grigoriev I.V."/>
            <person name="Nagy L.G."/>
            <person name="Hibbett D."/>
            <person name="Henrissat B."/>
            <person name="Matheny P.B."/>
            <person name="Labbe J."/>
            <person name="Martin F.M."/>
        </authorList>
    </citation>
    <scope>NUCLEOTIDE SEQUENCE</scope>
    <source>
        <strain evidence="1">HHB10654</strain>
    </source>
</reference>